<feature type="domain" description="Glucose-methanol-choline oxidoreductase N-terminal" evidence="6">
    <location>
        <begin position="163"/>
        <end position="247"/>
    </location>
</feature>
<dbReference type="Pfam" id="PF00732">
    <property type="entry name" value="GMC_oxred_N"/>
    <property type="match status" value="2"/>
</dbReference>
<proteinExistence type="inferred from homology"/>
<sequence>MTGGPGGDADVVVVGAGAAGCVVARRLADAGADVLLLEAGTAAATPLAGLLDIGPGSRVVARHPATLGDTALELPRGRAVGGSGAVNGGYCAPARPADLEAWGQGWPRRYAVGLARAAERLRPRLAPMGPVAAWVAAAFPGRVAAVPQARSDGRRVTAFDAWDPAGAGVRVRTGAAVRELSWAGGAVGGTGGARRCVGVVLDDDEAIAARQVVLCAGTIGTTVLLLGSGIDRAGGHPVGHRVQEHPELLLDVPAGLTAVADAGLGAGAGAGPDAAGGLPPLLSHVVRLDLPVRERGWVPEIEVRPYAVPMHRAIPGLGEVPHRIGVALMNPLGRGRVHADGSVDLPDDPGDATALAEATAFVAERLGIDGTVTRSTSHHLSGAARVGEVLDDSGRVLGVEGVRVADASVLPSLPLCGPYYTVLAVAEDLAARMVAERAW</sequence>
<dbReference type="Pfam" id="PF05199">
    <property type="entry name" value="GMC_oxred_C"/>
    <property type="match status" value="1"/>
</dbReference>
<dbReference type="SUPFAM" id="SSF51905">
    <property type="entry name" value="FAD/NAD(P)-binding domain"/>
    <property type="match status" value="1"/>
</dbReference>
<evidence type="ECO:0000256" key="2">
    <source>
        <dbReference type="ARBA" id="ARBA00010790"/>
    </source>
</evidence>
<evidence type="ECO:0000256" key="1">
    <source>
        <dbReference type="ARBA" id="ARBA00001974"/>
    </source>
</evidence>
<evidence type="ECO:0000313" key="8">
    <source>
        <dbReference type="EMBL" id="MEX6462974.1"/>
    </source>
</evidence>
<dbReference type="InterPro" id="IPR051473">
    <property type="entry name" value="P2Ox-like"/>
</dbReference>
<keyword evidence="3" id="KW-0285">Flavoprotein</keyword>
<dbReference type="EMBL" id="JBFTEZ010000002">
    <property type="protein sequence ID" value="MEX6462974.1"/>
    <property type="molecule type" value="Genomic_DNA"/>
</dbReference>
<feature type="domain" description="Glucose-methanol-choline oxidoreductase C-terminal" evidence="7">
    <location>
        <begin position="373"/>
        <end position="426"/>
    </location>
</feature>
<comment type="cofactor">
    <cofactor evidence="1">
        <name>FAD</name>
        <dbReference type="ChEBI" id="CHEBI:57692"/>
    </cofactor>
</comment>
<keyword evidence="5" id="KW-0560">Oxidoreductase</keyword>
<organism evidence="8 9">
    <name type="scientific">Dietzia cinnamea</name>
    <dbReference type="NCBI Taxonomy" id="321318"/>
    <lineage>
        <taxon>Bacteria</taxon>
        <taxon>Bacillati</taxon>
        <taxon>Actinomycetota</taxon>
        <taxon>Actinomycetes</taxon>
        <taxon>Mycobacteriales</taxon>
        <taxon>Dietziaceae</taxon>
        <taxon>Dietzia</taxon>
    </lineage>
</organism>
<dbReference type="InterPro" id="IPR036188">
    <property type="entry name" value="FAD/NAD-bd_sf"/>
</dbReference>
<evidence type="ECO:0000259" key="6">
    <source>
        <dbReference type="Pfam" id="PF00732"/>
    </source>
</evidence>
<accession>A0ABV3YDE4</accession>
<gene>
    <name evidence="8" type="primary">mftG</name>
    <name evidence="8" type="ORF">AB6N35_01190</name>
</gene>
<name>A0ABV3YDE4_9ACTN</name>
<keyword evidence="4" id="KW-0274">FAD</keyword>
<evidence type="ECO:0000256" key="3">
    <source>
        <dbReference type="ARBA" id="ARBA00022630"/>
    </source>
</evidence>
<dbReference type="RefSeq" id="WP_082767657.1">
    <property type="nucleotide sequence ID" value="NZ_JBFTEZ010000002.1"/>
</dbReference>
<dbReference type="NCBIfam" id="NF038210">
    <property type="entry name" value="GMC_mycofac_3"/>
    <property type="match status" value="1"/>
</dbReference>
<dbReference type="InterPro" id="IPR012132">
    <property type="entry name" value="GMC_OxRdtase"/>
</dbReference>
<comment type="similarity">
    <text evidence="2">Belongs to the GMC oxidoreductase family.</text>
</comment>
<evidence type="ECO:0000256" key="5">
    <source>
        <dbReference type="ARBA" id="ARBA00023002"/>
    </source>
</evidence>
<dbReference type="InterPro" id="IPR000172">
    <property type="entry name" value="GMC_OxRdtase_N"/>
</dbReference>
<dbReference type="InterPro" id="IPR007867">
    <property type="entry name" value="GMC_OxRtase_C"/>
</dbReference>
<dbReference type="PANTHER" id="PTHR42784">
    <property type="entry name" value="PYRANOSE 2-OXIDASE"/>
    <property type="match status" value="1"/>
</dbReference>
<dbReference type="PRINTS" id="PR00411">
    <property type="entry name" value="PNDRDTASEI"/>
</dbReference>
<dbReference type="PANTHER" id="PTHR42784:SF1">
    <property type="entry name" value="PYRANOSE 2-OXIDASE"/>
    <property type="match status" value="1"/>
</dbReference>
<dbReference type="Gene3D" id="3.50.50.60">
    <property type="entry name" value="FAD/NAD(P)-binding domain"/>
    <property type="match status" value="2"/>
</dbReference>
<reference evidence="9" key="1">
    <citation type="submission" date="2024-07" db="EMBL/GenBank/DDBJ databases">
        <title>Pseudomonas strain that inhibits Aeromonas fish pathogens.</title>
        <authorList>
            <person name="Wildschutte H."/>
        </authorList>
    </citation>
    <scope>NUCLEOTIDE SEQUENCE [LARGE SCALE GENOMIC DNA]</scope>
    <source>
        <strain evidence="9">n60</strain>
    </source>
</reference>
<protein>
    <submittedName>
        <fullName evidence="8">Mycofactocin system GMC family oxidoreductase MftG</fullName>
    </submittedName>
</protein>
<dbReference type="Proteomes" id="UP001560293">
    <property type="component" value="Unassembled WGS sequence"/>
</dbReference>
<evidence type="ECO:0000259" key="7">
    <source>
        <dbReference type="Pfam" id="PF05199"/>
    </source>
</evidence>
<comment type="caution">
    <text evidence="8">The sequence shown here is derived from an EMBL/GenBank/DDBJ whole genome shotgun (WGS) entry which is preliminary data.</text>
</comment>
<feature type="domain" description="Glucose-methanol-choline oxidoreductase N-terminal" evidence="6">
    <location>
        <begin position="10"/>
        <end position="104"/>
    </location>
</feature>
<keyword evidence="9" id="KW-1185">Reference proteome</keyword>
<dbReference type="PIRSF" id="PIRSF000137">
    <property type="entry name" value="Alcohol_oxidase"/>
    <property type="match status" value="1"/>
</dbReference>
<evidence type="ECO:0000256" key="4">
    <source>
        <dbReference type="ARBA" id="ARBA00022827"/>
    </source>
</evidence>
<evidence type="ECO:0000313" key="9">
    <source>
        <dbReference type="Proteomes" id="UP001560293"/>
    </source>
</evidence>